<name>A0A2P2J5G1_RHIMU</name>
<dbReference type="AlphaFoldDB" id="A0A2P2J5G1"/>
<keyword evidence="1" id="KW-0472">Membrane</keyword>
<accession>A0A2P2J5G1</accession>
<keyword evidence="1" id="KW-1133">Transmembrane helix</keyword>
<organism evidence="2">
    <name type="scientific">Rhizophora mucronata</name>
    <name type="common">Asiatic mangrove</name>
    <dbReference type="NCBI Taxonomy" id="61149"/>
    <lineage>
        <taxon>Eukaryota</taxon>
        <taxon>Viridiplantae</taxon>
        <taxon>Streptophyta</taxon>
        <taxon>Embryophyta</taxon>
        <taxon>Tracheophyta</taxon>
        <taxon>Spermatophyta</taxon>
        <taxon>Magnoliopsida</taxon>
        <taxon>eudicotyledons</taxon>
        <taxon>Gunneridae</taxon>
        <taxon>Pentapetalae</taxon>
        <taxon>rosids</taxon>
        <taxon>fabids</taxon>
        <taxon>Malpighiales</taxon>
        <taxon>Rhizophoraceae</taxon>
        <taxon>Rhizophora</taxon>
    </lineage>
</organism>
<reference evidence="2" key="1">
    <citation type="submission" date="2018-02" db="EMBL/GenBank/DDBJ databases">
        <title>Rhizophora mucronata_Transcriptome.</title>
        <authorList>
            <person name="Meera S.P."/>
            <person name="Sreeshan A."/>
            <person name="Augustine A."/>
        </authorList>
    </citation>
    <scope>NUCLEOTIDE SEQUENCE</scope>
    <source>
        <tissue evidence="2">Leaf</tissue>
    </source>
</reference>
<protein>
    <submittedName>
        <fullName evidence="2">Uncharacterized protein</fullName>
    </submittedName>
</protein>
<dbReference type="EMBL" id="GGEC01008233">
    <property type="protein sequence ID" value="MBW88716.1"/>
    <property type="molecule type" value="Transcribed_RNA"/>
</dbReference>
<evidence type="ECO:0000313" key="2">
    <source>
        <dbReference type="EMBL" id="MBW88716.1"/>
    </source>
</evidence>
<evidence type="ECO:0000256" key="1">
    <source>
        <dbReference type="SAM" id="Phobius"/>
    </source>
</evidence>
<feature type="transmembrane region" description="Helical" evidence="1">
    <location>
        <begin position="20"/>
        <end position="47"/>
    </location>
</feature>
<sequence>MYVHRCQIDLVYFRGWVIVLWFFTALAHLIGTLVMFLVEVFLLFLTVNCGASLNGEKKFCYSLGNGLLNVLYSCYDFSFK</sequence>
<keyword evidence="1" id="KW-0812">Transmembrane</keyword>
<proteinExistence type="predicted"/>